<dbReference type="InterPro" id="IPR001005">
    <property type="entry name" value="SANT/Myb"/>
</dbReference>
<name>A0AAV6VE15_9ARAC</name>
<proteinExistence type="predicted"/>
<dbReference type="PROSITE" id="PS51294">
    <property type="entry name" value="HTH_MYB"/>
    <property type="match status" value="3"/>
</dbReference>
<dbReference type="InterPro" id="IPR009057">
    <property type="entry name" value="Homeodomain-like_sf"/>
</dbReference>
<evidence type="ECO:0000256" key="5">
    <source>
        <dbReference type="ARBA" id="ARBA00023242"/>
    </source>
</evidence>
<protein>
    <recommendedName>
        <fullName evidence="12">snRNA-activating protein complex subunit 4</fullName>
    </recommendedName>
</protein>
<feature type="domain" description="Myb-like" evidence="8">
    <location>
        <begin position="286"/>
        <end position="338"/>
    </location>
</feature>
<dbReference type="InterPro" id="IPR017930">
    <property type="entry name" value="Myb_dom"/>
</dbReference>
<evidence type="ECO:0000313" key="10">
    <source>
        <dbReference type="EMBL" id="KAG8193966.1"/>
    </source>
</evidence>
<feature type="domain" description="Myb-like" evidence="8">
    <location>
        <begin position="394"/>
        <end position="444"/>
    </location>
</feature>
<feature type="compositionally biased region" description="Acidic residues" evidence="7">
    <location>
        <begin position="633"/>
        <end position="645"/>
    </location>
</feature>
<dbReference type="EMBL" id="JAFNEN010000112">
    <property type="protein sequence ID" value="KAG8193966.1"/>
    <property type="molecule type" value="Genomic_DNA"/>
</dbReference>
<evidence type="ECO:0000256" key="2">
    <source>
        <dbReference type="ARBA" id="ARBA00023015"/>
    </source>
</evidence>
<dbReference type="GO" id="GO:0001006">
    <property type="term" value="F:RNA polymerase III type 3 promoter sequence-specific DNA binding"/>
    <property type="evidence" value="ECO:0007669"/>
    <property type="project" value="TreeGrafter"/>
</dbReference>
<dbReference type="GO" id="GO:0019185">
    <property type="term" value="C:snRNA-activating protein complex"/>
    <property type="evidence" value="ECO:0007669"/>
    <property type="project" value="TreeGrafter"/>
</dbReference>
<gene>
    <name evidence="10" type="ORF">JTE90_013661</name>
</gene>
<feature type="domain" description="Myb-like" evidence="8">
    <location>
        <begin position="339"/>
        <end position="393"/>
    </location>
</feature>
<evidence type="ECO:0000256" key="6">
    <source>
        <dbReference type="SAM" id="Coils"/>
    </source>
</evidence>
<dbReference type="InterPro" id="IPR051575">
    <property type="entry name" value="Myb-like_DNA-bd"/>
</dbReference>
<dbReference type="GO" id="GO:0005634">
    <property type="term" value="C:nucleus"/>
    <property type="evidence" value="ECO:0007669"/>
    <property type="project" value="UniProtKB-SubCell"/>
</dbReference>
<keyword evidence="6" id="KW-0175">Coiled coil</keyword>
<dbReference type="PANTHER" id="PTHR46621">
    <property type="entry name" value="SNRNA-ACTIVATING PROTEIN COMPLEX SUBUNIT 4"/>
    <property type="match status" value="1"/>
</dbReference>
<evidence type="ECO:0000313" key="11">
    <source>
        <dbReference type="Proteomes" id="UP000827092"/>
    </source>
</evidence>
<evidence type="ECO:0000256" key="4">
    <source>
        <dbReference type="ARBA" id="ARBA00023163"/>
    </source>
</evidence>
<dbReference type="Proteomes" id="UP000827092">
    <property type="component" value="Unassembled WGS sequence"/>
</dbReference>
<dbReference type="SMART" id="SM00717">
    <property type="entry name" value="SANT"/>
    <property type="match status" value="5"/>
</dbReference>
<organism evidence="10 11">
    <name type="scientific">Oedothorax gibbosus</name>
    <dbReference type="NCBI Taxonomy" id="931172"/>
    <lineage>
        <taxon>Eukaryota</taxon>
        <taxon>Metazoa</taxon>
        <taxon>Ecdysozoa</taxon>
        <taxon>Arthropoda</taxon>
        <taxon>Chelicerata</taxon>
        <taxon>Arachnida</taxon>
        <taxon>Araneae</taxon>
        <taxon>Araneomorphae</taxon>
        <taxon>Entelegynae</taxon>
        <taxon>Araneoidea</taxon>
        <taxon>Linyphiidae</taxon>
        <taxon>Erigoninae</taxon>
        <taxon>Oedothorax</taxon>
    </lineage>
</organism>
<evidence type="ECO:0008006" key="12">
    <source>
        <dbReference type="Google" id="ProtNLM"/>
    </source>
</evidence>
<evidence type="ECO:0000259" key="8">
    <source>
        <dbReference type="PROSITE" id="PS50090"/>
    </source>
</evidence>
<dbReference type="PANTHER" id="PTHR46621:SF1">
    <property type="entry name" value="SNRNA-ACTIVATING PROTEIN COMPLEX SUBUNIT 4"/>
    <property type="match status" value="1"/>
</dbReference>
<feature type="compositionally biased region" description="Polar residues" evidence="7">
    <location>
        <begin position="922"/>
        <end position="931"/>
    </location>
</feature>
<sequence>MSYSDCNMSPEGEELSLDDCDALLKFPYQDYVQDKRKGVNFSDIPELGISANLSLNDDSSQSDVSVDKTSENVTSDDIKVIEASLAKTRAMLKSLIEDMTRLEGFSTKNKNKLILVNEHLKKDEKSRSLLDKNRVSKPIRLFAAPYFRDINGRDPPDNEDTILKTKNCDVTAHNHPPRQWTPAERDKLVEGVGANALSFILKPYKAKRDFLKSKMKDKDATDEDIANLKKQIISIEKQMKAQSERKYKDLVAEANDNIDWMVISATDLEGHRTEEECKLLWDNYLCPFVNKEPFTRAEDDELKHLAEKHNRRNWSAVTAELSTNRSVFQVFERYQTKLNKELLKKFWTPEEDEMLLSLVEKYKLDNFINWNAICSRMEGRSRYQIVNRYERTLSEDIRRDPWSHQEDAMLYACVAKFGKHWTKMQEFFTGRPIYSIRERYVNTLNPGLRLGCWSKAEDMELIKLIKKHGYGKWSYISRFLPGRTDNMCYNRTRRLIIHSLVKYGEYDINWDTKNTKELVDRLKPVASSKACIQLNAKLRERQETAHKTLKAALQKITPLVDYTFDLEAMDLSAVNLNMLRLLCKELGSSEAPSKIPKYQPKYLPFKAPMFASKYKRRRRDEKLENTSFRDSNTSDEESENEETYNEDNSFSDMERIYLRKILEHKFQEEASIVFNSNANSKKPVCLNTKETLEYNLYKNYLQKKLHCKKYWDGETVEYIYSGVEVNNSMHLITHFFIQPESTENKMIVLPPNFSTLHGLELVFNTEKRLRRTGDFAAHSMNYIMYVTGYSQDPPLCLSCSVRRNACPVECTYEQVVGDMKSEMLIVDEVMHREALIETRAGFNQYPECQCEALKISRADVELLAKRFLSLFLWPFLLHTTGVTKEQEEMIYERAALTPAGRPAFTVKKLPTPKGRRPKSPFTYANKTNTNSHIKRTYTKKATSIKREDTSESEFETKSPTPTPSSALRRSSRKCVINRKSLIKSESDEEMT</sequence>
<feature type="domain" description="Myb-like" evidence="8">
    <location>
        <begin position="445"/>
        <end position="496"/>
    </location>
</feature>
<evidence type="ECO:0000259" key="9">
    <source>
        <dbReference type="PROSITE" id="PS51294"/>
    </source>
</evidence>
<keyword evidence="2" id="KW-0805">Transcription regulation</keyword>
<dbReference type="GO" id="GO:0042795">
    <property type="term" value="P:snRNA transcription by RNA polymerase II"/>
    <property type="evidence" value="ECO:0007669"/>
    <property type="project" value="TreeGrafter"/>
</dbReference>
<dbReference type="Gene3D" id="1.10.10.60">
    <property type="entry name" value="Homeodomain-like"/>
    <property type="match status" value="4"/>
</dbReference>
<feature type="compositionally biased region" description="Polar residues" evidence="7">
    <location>
        <begin position="957"/>
        <end position="968"/>
    </location>
</feature>
<dbReference type="Pfam" id="PF00249">
    <property type="entry name" value="Myb_DNA-binding"/>
    <property type="match status" value="1"/>
</dbReference>
<evidence type="ECO:0000256" key="7">
    <source>
        <dbReference type="SAM" id="MobiDB-lite"/>
    </source>
</evidence>
<dbReference type="GO" id="GO:0042796">
    <property type="term" value="P:snRNA transcription by RNA polymerase III"/>
    <property type="evidence" value="ECO:0007669"/>
    <property type="project" value="TreeGrafter"/>
</dbReference>
<keyword evidence="4" id="KW-0804">Transcription</keyword>
<evidence type="ECO:0000256" key="3">
    <source>
        <dbReference type="ARBA" id="ARBA00023125"/>
    </source>
</evidence>
<keyword evidence="11" id="KW-1185">Reference proteome</keyword>
<comment type="caution">
    <text evidence="10">The sequence shown here is derived from an EMBL/GenBank/DDBJ whole genome shotgun (WGS) entry which is preliminary data.</text>
</comment>
<evidence type="ECO:0000256" key="1">
    <source>
        <dbReference type="ARBA" id="ARBA00004123"/>
    </source>
</evidence>
<dbReference type="GO" id="GO:0000978">
    <property type="term" value="F:RNA polymerase II cis-regulatory region sequence-specific DNA binding"/>
    <property type="evidence" value="ECO:0007669"/>
    <property type="project" value="TreeGrafter"/>
</dbReference>
<dbReference type="PROSITE" id="PS50090">
    <property type="entry name" value="MYB_LIKE"/>
    <property type="match status" value="4"/>
</dbReference>
<accession>A0AAV6VE15</accession>
<feature type="region of interest" description="Disordered" evidence="7">
    <location>
        <begin position="903"/>
        <end position="991"/>
    </location>
</feature>
<feature type="domain" description="HTH myb-type" evidence="9">
    <location>
        <begin position="339"/>
        <end position="397"/>
    </location>
</feature>
<comment type="subcellular location">
    <subcellularLocation>
        <location evidence="1">Nucleus</location>
    </subcellularLocation>
</comment>
<dbReference type="Pfam" id="PF13921">
    <property type="entry name" value="Myb_DNA-bind_6"/>
    <property type="match status" value="2"/>
</dbReference>
<dbReference type="SUPFAM" id="SSF46689">
    <property type="entry name" value="Homeodomain-like"/>
    <property type="match status" value="3"/>
</dbReference>
<dbReference type="CDD" id="cd00167">
    <property type="entry name" value="SANT"/>
    <property type="match status" value="4"/>
</dbReference>
<feature type="domain" description="HTH myb-type" evidence="9">
    <location>
        <begin position="445"/>
        <end position="500"/>
    </location>
</feature>
<dbReference type="AlphaFoldDB" id="A0AAV6VE15"/>
<keyword evidence="5" id="KW-0539">Nucleus</keyword>
<feature type="domain" description="HTH myb-type" evidence="9">
    <location>
        <begin position="398"/>
        <end position="444"/>
    </location>
</feature>
<reference evidence="10 11" key="1">
    <citation type="journal article" date="2022" name="Nat. Ecol. Evol.">
        <title>A masculinizing supergene underlies an exaggerated male reproductive morph in a spider.</title>
        <authorList>
            <person name="Hendrickx F."/>
            <person name="De Corte Z."/>
            <person name="Sonet G."/>
            <person name="Van Belleghem S.M."/>
            <person name="Kostlbacher S."/>
            <person name="Vangestel C."/>
        </authorList>
    </citation>
    <scope>NUCLEOTIDE SEQUENCE [LARGE SCALE GENOMIC DNA]</scope>
    <source>
        <strain evidence="10">W744_W776</strain>
    </source>
</reference>
<feature type="region of interest" description="Disordered" evidence="7">
    <location>
        <begin position="616"/>
        <end position="648"/>
    </location>
</feature>
<feature type="coiled-coil region" evidence="6">
    <location>
        <begin position="211"/>
        <end position="245"/>
    </location>
</feature>
<keyword evidence="3" id="KW-0238">DNA-binding</keyword>